<evidence type="ECO:0000313" key="5">
    <source>
        <dbReference type="EMBL" id="WOF15774.1"/>
    </source>
</evidence>
<organism evidence="5 6">
    <name type="scientific">Methanochimaera problematica</name>
    <dbReference type="NCBI Taxonomy" id="2609417"/>
    <lineage>
        <taxon>Archaea</taxon>
        <taxon>Methanobacteriati</taxon>
        <taxon>Methanobacteriota</taxon>
        <taxon>Stenosarchaea group</taxon>
        <taxon>Methanomicrobia</taxon>
        <taxon>Methanomicrobiales</taxon>
        <taxon>Methanomicrobiaceae</taxon>
        <taxon>Methanochimaera</taxon>
    </lineage>
</organism>
<dbReference type="EC" id="3.1.11.6" evidence="5"/>
<dbReference type="GO" id="GO:0008855">
    <property type="term" value="F:exodeoxyribonuclease VII activity"/>
    <property type="evidence" value="ECO:0007669"/>
    <property type="project" value="UniProtKB-EC"/>
</dbReference>
<reference evidence="5 6" key="1">
    <citation type="submission" date="2019-09" db="EMBL/GenBank/DDBJ databases">
        <title>The complete genome of Methanoplanus sp. FWC-SCC4.</title>
        <authorList>
            <person name="Chen S.-C."/>
            <person name="Zhou Y.-Z."/>
            <person name="Lai M.-C."/>
        </authorList>
    </citation>
    <scope>NUCLEOTIDE SEQUENCE [LARGE SCALE GENOMIC DNA]</scope>
    <source>
        <strain evidence="5 6">FWC-SCC4</strain>
    </source>
</reference>
<accession>A0AA97FB86</accession>
<sequence>MKKNYEDQIQELKKIIYEIENGDITLDESLKLYERGIQLLQNCEKILEEAELKVTELQDR</sequence>
<dbReference type="SUPFAM" id="SSF116842">
    <property type="entry name" value="XseB-like"/>
    <property type="match status" value="1"/>
</dbReference>
<dbReference type="NCBIfam" id="NF002140">
    <property type="entry name" value="PRK00977.1-4"/>
    <property type="match status" value="1"/>
</dbReference>
<dbReference type="InterPro" id="IPR037004">
    <property type="entry name" value="Exonuc_VII_ssu_sf"/>
</dbReference>
<dbReference type="Pfam" id="PF02609">
    <property type="entry name" value="Exonuc_VII_S"/>
    <property type="match status" value="1"/>
</dbReference>
<dbReference type="KEGG" id="mefw:F1737_03230"/>
<dbReference type="EMBL" id="CP043875">
    <property type="protein sequence ID" value="WOF15774.1"/>
    <property type="molecule type" value="Genomic_DNA"/>
</dbReference>
<gene>
    <name evidence="5" type="primary">xseB</name>
    <name evidence="5" type="ORF">F1737_03230</name>
</gene>
<keyword evidence="3 5" id="KW-0378">Hydrolase</keyword>
<evidence type="ECO:0000256" key="4">
    <source>
        <dbReference type="SAM" id="Coils"/>
    </source>
</evidence>
<dbReference type="Gene3D" id="1.10.287.1040">
    <property type="entry name" value="Exonuclease VII, small subunit"/>
    <property type="match status" value="1"/>
</dbReference>
<evidence type="ECO:0000313" key="6">
    <source>
        <dbReference type="Proteomes" id="UP001301797"/>
    </source>
</evidence>
<keyword evidence="4" id="KW-0175">Coiled coil</keyword>
<evidence type="ECO:0000256" key="2">
    <source>
        <dbReference type="ARBA" id="ARBA00022722"/>
    </source>
</evidence>
<feature type="coiled-coil region" evidence="4">
    <location>
        <begin position="2"/>
        <end position="60"/>
    </location>
</feature>
<keyword evidence="6" id="KW-1185">Reference proteome</keyword>
<dbReference type="HAMAP" id="MF_00337">
    <property type="entry name" value="Exonuc_7_S"/>
    <property type="match status" value="1"/>
</dbReference>
<dbReference type="PANTHER" id="PTHR34137">
    <property type="entry name" value="EXODEOXYRIBONUCLEASE 7 SMALL SUBUNIT"/>
    <property type="match status" value="1"/>
</dbReference>
<dbReference type="NCBIfam" id="TIGR01280">
    <property type="entry name" value="xseB"/>
    <property type="match status" value="1"/>
</dbReference>
<dbReference type="GO" id="GO:0009318">
    <property type="term" value="C:exodeoxyribonuclease VII complex"/>
    <property type="evidence" value="ECO:0007669"/>
    <property type="project" value="InterPro"/>
</dbReference>
<dbReference type="PIRSF" id="PIRSF006488">
    <property type="entry name" value="Exonuc_VII_S"/>
    <property type="match status" value="1"/>
</dbReference>
<protein>
    <submittedName>
        <fullName evidence="5">Exodeoxyribonuclease VII small subunit</fullName>
        <ecNumber evidence="5">3.1.11.6</ecNumber>
    </submittedName>
</protein>
<keyword evidence="2" id="KW-0540">Nuclease</keyword>
<evidence type="ECO:0000256" key="3">
    <source>
        <dbReference type="ARBA" id="ARBA00022801"/>
    </source>
</evidence>
<proteinExistence type="inferred from homology"/>
<dbReference type="GO" id="GO:0006308">
    <property type="term" value="P:DNA catabolic process"/>
    <property type="evidence" value="ECO:0007669"/>
    <property type="project" value="InterPro"/>
</dbReference>
<dbReference type="Proteomes" id="UP001301797">
    <property type="component" value="Chromosome"/>
</dbReference>
<name>A0AA97FB86_9EURY</name>
<keyword evidence="1" id="KW-0963">Cytoplasm</keyword>
<dbReference type="GO" id="GO:0005829">
    <property type="term" value="C:cytosol"/>
    <property type="evidence" value="ECO:0007669"/>
    <property type="project" value="TreeGrafter"/>
</dbReference>
<dbReference type="InterPro" id="IPR003761">
    <property type="entry name" value="Exonuc_VII_S"/>
</dbReference>
<evidence type="ECO:0000256" key="1">
    <source>
        <dbReference type="ARBA" id="ARBA00022490"/>
    </source>
</evidence>
<dbReference type="AlphaFoldDB" id="A0AA97FB86"/>
<dbReference type="PANTHER" id="PTHR34137:SF1">
    <property type="entry name" value="EXODEOXYRIBONUCLEASE 7 SMALL SUBUNIT"/>
    <property type="match status" value="1"/>
</dbReference>